<dbReference type="PROSITE" id="PS50850">
    <property type="entry name" value="MFS"/>
    <property type="match status" value="1"/>
</dbReference>
<name>A0A9P9WBX4_9PEZI</name>
<dbReference type="Gene3D" id="1.20.1250.20">
    <property type="entry name" value="MFS general substrate transporter like domains"/>
    <property type="match status" value="1"/>
</dbReference>
<dbReference type="Pfam" id="PF07690">
    <property type="entry name" value="MFS_1"/>
    <property type="match status" value="1"/>
</dbReference>
<evidence type="ECO:0000313" key="6">
    <source>
        <dbReference type="Proteomes" id="UP000829685"/>
    </source>
</evidence>
<organism evidence="5 6">
    <name type="scientific">Neoarthrinium moseri</name>
    <dbReference type="NCBI Taxonomy" id="1658444"/>
    <lineage>
        <taxon>Eukaryota</taxon>
        <taxon>Fungi</taxon>
        <taxon>Dikarya</taxon>
        <taxon>Ascomycota</taxon>
        <taxon>Pezizomycotina</taxon>
        <taxon>Sordariomycetes</taxon>
        <taxon>Xylariomycetidae</taxon>
        <taxon>Amphisphaeriales</taxon>
        <taxon>Apiosporaceae</taxon>
        <taxon>Neoarthrinium</taxon>
    </lineage>
</organism>
<dbReference type="InterPro" id="IPR011701">
    <property type="entry name" value="MFS"/>
</dbReference>
<comment type="similarity">
    <text evidence="2">Belongs to the major facilitator superfamily. Monocarboxylate porter (TC 2.A.1.13) family.</text>
</comment>
<feature type="transmembrane region" description="Helical" evidence="3">
    <location>
        <begin position="126"/>
        <end position="146"/>
    </location>
</feature>
<feature type="transmembrane region" description="Helical" evidence="3">
    <location>
        <begin position="327"/>
        <end position="347"/>
    </location>
</feature>
<evidence type="ECO:0000313" key="5">
    <source>
        <dbReference type="EMBL" id="KAI1856164.1"/>
    </source>
</evidence>
<evidence type="ECO:0000256" key="3">
    <source>
        <dbReference type="SAM" id="Phobius"/>
    </source>
</evidence>
<reference evidence="5" key="1">
    <citation type="submission" date="2021-03" db="EMBL/GenBank/DDBJ databases">
        <title>Revisited historic fungal species revealed as producer of novel bioactive compounds through whole genome sequencing and comparative genomics.</title>
        <authorList>
            <person name="Vignolle G.A."/>
            <person name="Hochenegger N."/>
            <person name="Mach R.L."/>
            <person name="Mach-Aigner A.R."/>
            <person name="Javad Rahimi M."/>
            <person name="Salim K.A."/>
            <person name="Chan C.M."/>
            <person name="Lim L.B.L."/>
            <person name="Cai F."/>
            <person name="Druzhinina I.S."/>
            <person name="U'Ren J.M."/>
            <person name="Derntl C."/>
        </authorList>
    </citation>
    <scope>NUCLEOTIDE SEQUENCE</scope>
    <source>
        <strain evidence="5">TUCIM 5799</strain>
    </source>
</reference>
<dbReference type="AlphaFoldDB" id="A0A9P9WBX4"/>
<protein>
    <recommendedName>
        <fullName evidence="4">Major facilitator superfamily (MFS) profile domain-containing protein</fullName>
    </recommendedName>
</protein>
<dbReference type="SUPFAM" id="SSF103473">
    <property type="entry name" value="MFS general substrate transporter"/>
    <property type="match status" value="1"/>
</dbReference>
<gene>
    <name evidence="5" type="ORF">JX265_011879</name>
</gene>
<dbReference type="PANTHER" id="PTHR11360">
    <property type="entry name" value="MONOCARBOXYLATE TRANSPORTER"/>
    <property type="match status" value="1"/>
</dbReference>
<dbReference type="EMBL" id="JAFIMR010000046">
    <property type="protein sequence ID" value="KAI1856164.1"/>
    <property type="molecule type" value="Genomic_DNA"/>
</dbReference>
<feature type="transmembrane region" description="Helical" evidence="3">
    <location>
        <begin position="152"/>
        <end position="174"/>
    </location>
</feature>
<accession>A0A9P9WBX4</accession>
<sequence length="451" mass="47346">MDLAEKYDKKNPIVTVTELSHSSLSLDPEDLSGFSTPKPEVINDDNSNTDYPDGGSAAWLQVLAGHFTNAIACGYGATFGVFQLYYTTTLGLPASQVSWIGSFQVFILNLTCIVSGRLADAGYGRAVTLAGSILMLLGTFATSLAATYWQIFLAQGVCTGLGLGLLWMPSMTVVNSYFKRRRSLALNLASAGTGTGSLVFPATVQYLIPRIGFAWAVRCSGAVALVFVVLINALLRPRPLPKTTRKAPLVEVGALRERPYALFTAGTFLVYLALYVGSFYINSFALTLPGGAFTSTSTVNLLLLTNAVSTPARVLIGYAGDALVGPLNAYLFSVLSLALVLFSWAAVQSAVAMYVWAAAFGVANGAVQGAFLGALASLVFDPRQMGSRFGLVCGFLAFATLAGPPIAGAILDSSAGNYLGAQIWSGAVEILAVVVLLVCKFSVGSGLWALV</sequence>
<keyword evidence="3" id="KW-1133">Transmembrane helix</keyword>
<feature type="domain" description="Major facilitator superfamily (MFS) profile" evidence="4">
    <location>
        <begin position="58"/>
        <end position="444"/>
    </location>
</feature>
<feature type="transmembrane region" description="Helical" evidence="3">
    <location>
        <begin position="260"/>
        <end position="281"/>
    </location>
</feature>
<dbReference type="GO" id="GO:0016020">
    <property type="term" value="C:membrane"/>
    <property type="evidence" value="ECO:0007669"/>
    <property type="project" value="UniProtKB-SubCell"/>
</dbReference>
<dbReference type="GO" id="GO:0022857">
    <property type="term" value="F:transmembrane transporter activity"/>
    <property type="evidence" value="ECO:0007669"/>
    <property type="project" value="InterPro"/>
</dbReference>
<evidence type="ECO:0000259" key="4">
    <source>
        <dbReference type="PROSITE" id="PS50850"/>
    </source>
</evidence>
<feature type="transmembrane region" description="Helical" evidence="3">
    <location>
        <begin position="389"/>
        <end position="411"/>
    </location>
</feature>
<dbReference type="InterPro" id="IPR036259">
    <property type="entry name" value="MFS_trans_sf"/>
</dbReference>
<feature type="transmembrane region" description="Helical" evidence="3">
    <location>
        <begin position="423"/>
        <end position="450"/>
    </location>
</feature>
<dbReference type="PANTHER" id="PTHR11360:SF130">
    <property type="entry name" value="MAJOR FACILITATOR SUPERFAMILY (MFS) PROFILE DOMAIN-CONTAINING PROTEIN-RELATED"/>
    <property type="match status" value="1"/>
</dbReference>
<keyword evidence="6" id="KW-1185">Reference proteome</keyword>
<feature type="transmembrane region" description="Helical" evidence="3">
    <location>
        <begin position="214"/>
        <end position="235"/>
    </location>
</feature>
<proteinExistence type="inferred from homology"/>
<feature type="transmembrane region" description="Helical" evidence="3">
    <location>
        <begin position="67"/>
        <end position="86"/>
    </location>
</feature>
<evidence type="ECO:0000256" key="1">
    <source>
        <dbReference type="ARBA" id="ARBA00004141"/>
    </source>
</evidence>
<dbReference type="InterPro" id="IPR020846">
    <property type="entry name" value="MFS_dom"/>
</dbReference>
<keyword evidence="3" id="KW-0812">Transmembrane</keyword>
<evidence type="ECO:0000256" key="2">
    <source>
        <dbReference type="ARBA" id="ARBA00006727"/>
    </source>
</evidence>
<dbReference type="Proteomes" id="UP000829685">
    <property type="component" value="Unassembled WGS sequence"/>
</dbReference>
<feature type="transmembrane region" description="Helical" evidence="3">
    <location>
        <begin position="98"/>
        <end position="119"/>
    </location>
</feature>
<comment type="subcellular location">
    <subcellularLocation>
        <location evidence="1">Membrane</location>
        <topology evidence="1">Multi-pass membrane protein</topology>
    </subcellularLocation>
</comment>
<dbReference type="InterPro" id="IPR050327">
    <property type="entry name" value="Proton-linked_MCT"/>
</dbReference>
<feature type="transmembrane region" description="Helical" evidence="3">
    <location>
        <begin position="186"/>
        <end position="208"/>
    </location>
</feature>
<keyword evidence="3" id="KW-0472">Membrane</keyword>
<feature type="transmembrane region" description="Helical" evidence="3">
    <location>
        <begin position="353"/>
        <end position="380"/>
    </location>
</feature>
<comment type="caution">
    <text evidence="5">The sequence shown here is derived from an EMBL/GenBank/DDBJ whole genome shotgun (WGS) entry which is preliminary data.</text>
</comment>